<organism evidence="1 2">
    <name type="scientific">Deinococcus caeni</name>
    <dbReference type="NCBI Taxonomy" id="569127"/>
    <lineage>
        <taxon>Bacteria</taxon>
        <taxon>Thermotogati</taxon>
        <taxon>Deinococcota</taxon>
        <taxon>Deinococci</taxon>
        <taxon>Deinococcales</taxon>
        <taxon>Deinococcaceae</taxon>
        <taxon>Deinococcus</taxon>
    </lineage>
</organism>
<dbReference type="EMBL" id="BAABQU010000007">
    <property type="protein sequence ID" value="GAA5439267.1"/>
    <property type="molecule type" value="Genomic_DNA"/>
</dbReference>
<evidence type="ECO:0000313" key="2">
    <source>
        <dbReference type="Proteomes" id="UP001423409"/>
    </source>
</evidence>
<keyword evidence="2" id="KW-1185">Reference proteome</keyword>
<name>A0ABP9UAA0_9DEIO</name>
<dbReference type="RefSeq" id="WP_345442298.1">
    <property type="nucleotide sequence ID" value="NZ_BAABQU010000007.1"/>
</dbReference>
<dbReference type="Proteomes" id="UP001423409">
    <property type="component" value="Unassembled WGS sequence"/>
</dbReference>
<sequence length="325" mass="33850">MVDLSLTARGHTAWALLDADGAQLDGAQHSNLILNSGLDALCTASASDFWDGYRYTWGLFGAWRRYMALGTGSAVPDVAQTALGAEIARSDSDGGFNSEIVTTFTQAANSVSAVSRHVRVHEFSSAHNVTEYGFSQNSSGALSIRELLRDGQGAPVAVSVQPGQKIKLTHTFTLTVPVGFTDVAQGVANLGTLTGRQGFYRVGDGGGDAGLQRLFRTVVAPAGVADLMPQLGTADSFNAGAAPVGTNGAGRVEVQPYTPGSYSRTKRLTLDVGDGNGNLYGVALAVLGYGHSAGWRLGFTNPAPIVKDNTKKLILDVAFSVARGV</sequence>
<gene>
    <name evidence="1" type="ORF">Dcae01_00766</name>
</gene>
<reference evidence="1 2" key="1">
    <citation type="submission" date="2024-02" db="EMBL/GenBank/DDBJ databases">
        <title>Deinococcus caeni NBRC 101312.</title>
        <authorList>
            <person name="Ichikawa N."/>
            <person name="Katano-Makiyama Y."/>
            <person name="Hidaka K."/>
        </authorList>
    </citation>
    <scope>NUCLEOTIDE SEQUENCE [LARGE SCALE GENOMIC DNA]</scope>
    <source>
        <strain evidence="1 2">NBRC 101312</strain>
    </source>
</reference>
<comment type="caution">
    <text evidence="1">The sequence shown here is derived from an EMBL/GenBank/DDBJ whole genome shotgun (WGS) entry which is preliminary data.</text>
</comment>
<accession>A0ABP9UAA0</accession>
<proteinExistence type="predicted"/>
<protein>
    <submittedName>
        <fullName evidence="1">Uncharacterized protein</fullName>
    </submittedName>
</protein>
<evidence type="ECO:0000313" key="1">
    <source>
        <dbReference type="EMBL" id="GAA5439267.1"/>
    </source>
</evidence>